<gene>
    <name evidence="2" type="ORF">DB31_4239</name>
</gene>
<dbReference type="Proteomes" id="UP000028725">
    <property type="component" value="Unassembled WGS sequence"/>
</dbReference>
<evidence type="ECO:0000313" key="2">
    <source>
        <dbReference type="EMBL" id="KFE62133.1"/>
    </source>
</evidence>
<feature type="compositionally biased region" description="Pro residues" evidence="1">
    <location>
        <begin position="428"/>
        <end position="438"/>
    </location>
</feature>
<evidence type="ECO:0008006" key="4">
    <source>
        <dbReference type="Google" id="ProtNLM"/>
    </source>
</evidence>
<accession>A0A085W370</accession>
<comment type="caution">
    <text evidence="2">The sequence shown here is derived from an EMBL/GenBank/DDBJ whole genome shotgun (WGS) entry which is preliminary data.</text>
</comment>
<evidence type="ECO:0000313" key="3">
    <source>
        <dbReference type="Proteomes" id="UP000028725"/>
    </source>
</evidence>
<dbReference type="AlphaFoldDB" id="A0A085W370"/>
<reference evidence="2 3" key="1">
    <citation type="submission" date="2014-04" db="EMBL/GenBank/DDBJ databases">
        <title>Genome assembly of Hyalangium minutum DSM 14724.</title>
        <authorList>
            <person name="Sharma G."/>
            <person name="Subramanian S."/>
        </authorList>
    </citation>
    <scope>NUCLEOTIDE SEQUENCE [LARGE SCALE GENOMIC DNA]</scope>
    <source>
        <strain evidence="2 3">DSM 14724</strain>
    </source>
</reference>
<feature type="region of interest" description="Disordered" evidence="1">
    <location>
        <begin position="422"/>
        <end position="481"/>
    </location>
</feature>
<dbReference type="RefSeq" id="WP_052420596.1">
    <property type="nucleotide sequence ID" value="NZ_JMCB01000023.1"/>
</dbReference>
<dbReference type="STRING" id="394096.DB31_4239"/>
<name>A0A085W370_9BACT</name>
<dbReference type="Pfam" id="PF16258">
    <property type="entry name" value="DUF4912"/>
    <property type="match status" value="1"/>
</dbReference>
<protein>
    <recommendedName>
        <fullName evidence="4">DUF4912 domain-containing protein</fullName>
    </recommendedName>
</protein>
<sequence length="481" mass="52869">MDDLKSVTMSYLRNLARKHLGSGYSKLTKKELIAALAEVVPALKKLAQLAGVKLPARLKPAAKVGASATKQSREPTRAKETRAVDKKDKKKGPEKKAPAAKKEPEKKVAAPRKEAEKKAPEPKKEPEKKAAAPQGRKGQASRSAASQEEDASASRRPAQVVNFPPRVRLPRSAEEAWQEETAEMVVASPELEAVFQHAAEPLVEGFFVARMMGERELRRHHLTEEQAPRSKFENGAVGLEENLGELPLDYGNDLALALARDPHTLFITWDFSPATRARAMEGLNEPRAMLRVFDGERLVRELEVVLESRSFYIHGLPPGRPYRVEAHFVDRGGRSRRIGSSTHPLTLPHTGPSPDKAVRFMQLPPPPIVPVQSVAPAPVVATALTREEQGQERQYITWHRVPLPGSADLSELPVDWRERVGRRGEGARPPPPPPPSPLPEHLEVSARPPGSSEQTAGRGGPVRGGASEQTHWTPPPSRRGR</sequence>
<organism evidence="2 3">
    <name type="scientific">Hyalangium minutum</name>
    <dbReference type="NCBI Taxonomy" id="394096"/>
    <lineage>
        <taxon>Bacteria</taxon>
        <taxon>Pseudomonadati</taxon>
        <taxon>Myxococcota</taxon>
        <taxon>Myxococcia</taxon>
        <taxon>Myxococcales</taxon>
        <taxon>Cystobacterineae</taxon>
        <taxon>Archangiaceae</taxon>
        <taxon>Hyalangium</taxon>
    </lineage>
</organism>
<dbReference type="InterPro" id="IPR032585">
    <property type="entry name" value="DUF4912"/>
</dbReference>
<feature type="region of interest" description="Disordered" evidence="1">
    <location>
        <begin position="52"/>
        <end position="161"/>
    </location>
</feature>
<evidence type="ECO:0000256" key="1">
    <source>
        <dbReference type="SAM" id="MobiDB-lite"/>
    </source>
</evidence>
<feature type="compositionally biased region" description="Basic and acidic residues" evidence="1">
    <location>
        <begin position="94"/>
        <end position="130"/>
    </location>
</feature>
<proteinExistence type="predicted"/>
<dbReference type="EMBL" id="JMCB01000023">
    <property type="protein sequence ID" value="KFE62133.1"/>
    <property type="molecule type" value="Genomic_DNA"/>
</dbReference>
<feature type="compositionally biased region" description="Basic and acidic residues" evidence="1">
    <location>
        <begin position="71"/>
        <end position="87"/>
    </location>
</feature>
<keyword evidence="3" id="KW-1185">Reference proteome</keyword>